<dbReference type="PANTHER" id="PTHR10098">
    <property type="entry name" value="RAPSYN-RELATED"/>
    <property type="match status" value="1"/>
</dbReference>
<sequence>MDLLAADMAVEAVRLVLSKPAEAQLLAGVAAALAKKQKDVVASATAERALGLAAMHLSDFDMAVRHLRRAIRLATDHPETAAEARMNLGYVLSRQGKTSQALHELDLATGVLRGPAAAWLAMYRGLVLKGLGVWEEALAEYRSAQGGFQRTGDRLGLARLHMNRGVLHLYRQAYDAAEADFLRAEELFQGLDQPLNVAILWHNLGCVSASRADAPTTLARFERARVEYEKHRRPPATLAMDRCEFALSMGLAEEATAAAREAIEELHRVRQQADLAEAQLLLAKARLLDDDPAQAREAAVAAAEAFRAQRRPRWAALARYIEVHARTVATPDEVAPREVTRAAAALERAGWAYWAVDARLTAGRLALGRGDTALARRELAAVAAWRRRGTAQQRAQAWHAEALLRVGTGDRRGASRAVGRGIAVLREHHASLGATDLRASASANLTGLAQLGLTIAMAGRPARLLAAVERVRAAHLLQRPVRPPGDDLLARDLTELRRVGRQVQSAIVAGRPTGELRRRLIEMEGAVRDRFRLAPAGPDRPVPAPSAGELAGPLGDRALVEYFQADGDLHALTLCRGRLRHHALGPVAPVVRDLTVLPFLLRRLALRAGSPMSLESAVVGAEHVCRRLDQVLLKPLARTLEGRALVIVPTPDLQAVTWSLLPSCHGVPVSVAPSATLWHRAAVRAAERPAGQVVLVAGPGLAGARSEVGRIGSIYPDAVELSGDDASVEAVLKEISGAGLVHLATHGSLRLDNPLFSYLRLGDGPLTVYDLERLPAAPNRVILSACESGRGAVLPSGAVLGLVGAFLALGTVTLIGNMLPVLDPEAPALMVDLHRRLRAGAAPAEALAAAQRQACDNGDIALAGSLVCFGEG</sequence>
<organism evidence="4 5">
    <name type="scientific">Virgisporangium ochraceum</name>
    <dbReference type="NCBI Taxonomy" id="65505"/>
    <lineage>
        <taxon>Bacteria</taxon>
        <taxon>Bacillati</taxon>
        <taxon>Actinomycetota</taxon>
        <taxon>Actinomycetes</taxon>
        <taxon>Micromonosporales</taxon>
        <taxon>Micromonosporaceae</taxon>
        <taxon>Virgisporangium</taxon>
    </lineage>
</organism>
<feature type="domain" description="CHAT" evidence="3">
    <location>
        <begin position="624"/>
        <end position="857"/>
    </location>
</feature>
<protein>
    <submittedName>
        <fullName evidence="4">CHAT domain-containing protein</fullName>
    </submittedName>
</protein>
<dbReference type="InterPro" id="IPR024983">
    <property type="entry name" value="CHAT_dom"/>
</dbReference>
<evidence type="ECO:0000313" key="5">
    <source>
        <dbReference type="Proteomes" id="UP000635606"/>
    </source>
</evidence>
<dbReference type="Pfam" id="PF12770">
    <property type="entry name" value="CHAT"/>
    <property type="match status" value="1"/>
</dbReference>
<dbReference type="InterPro" id="IPR011990">
    <property type="entry name" value="TPR-like_helical_dom_sf"/>
</dbReference>
<evidence type="ECO:0000259" key="3">
    <source>
        <dbReference type="Pfam" id="PF12770"/>
    </source>
</evidence>
<reference evidence="4" key="1">
    <citation type="submission" date="2021-01" db="EMBL/GenBank/DDBJ databases">
        <title>Whole genome shotgun sequence of Virgisporangium ochraceum NBRC 16418.</title>
        <authorList>
            <person name="Komaki H."/>
            <person name="Tamura T."/>
        </authorList>
    </citation>
    <scope>NUCLEOTIDE SEQUENCE</scope>
    <source>
        <strain evidence="4">NBRC 16418</strain>
    </source>
</reference>
<feature type="repeat" description="TPR" evidence="1">
    <location>
        <begin position="44"/>
        <end position="77"/>
    </location>
</feature>
<evidence type="ECO:0000256" key="1">
    <source>
        <dbReference type="PROSITE-ProRule" id="PRU00339"/>
    </source>
</evidence>
<feature type="coiled-coil region" evidence="2">
    <location>
        <begin position="252"/>
        <end position="286"/>
    </location>
</feature>
<dbReference type="SUPFAM" id="SSF48452">
    <property type="entry name" value="TPR-like"/>
    <property type="match status" value="1"/>
</dbReference>
<dbReference type="EMBL" id="BOPH01000128">
    <property type="protein sequence ID" value="GIJ73967.1"/>
    <property type="molecule type" value="Genomic_DNA"/>
</dbReference>
<accession>A0A8J4A1B9</accession>
<name>A0A8J4A1B9_9ACTN</name>
<dbReference type="RefSeq" id="WP_203933784.1">
    <property type="nucleotide sequence ID" value="NZ_BOPH01000128.1"/>
</dbReference>
<dbReference type="Gene3D" id="1.25.40.10">
    <property type="entry name" value="Tetratricopeptide repeat domain"/>
    <property type="match status" value="2"/>
</dbReference>
<evidence type="ECO:0000256" key="2">
    <source>
        <dbReference type="SAM" id="Coils"/>
    </source>
</evidence>
<dbReference type="SMART" id="SM00028">
    <property type="entry name" value="TPR"/>
    <property type="match status" value="3"/>
</dbReference>
<comment type="caution">
    <text evidence="4">The sequence shown here is derived from an EMBL/GenBank/DDBJ whole genome shotgun (WGS) entry which is preliminary data.</text>
</comment>
<keyword evidence="2" id="KW-0175">Coiled coil</keyword>
<dbReference type="InterPro" id="IPR019734">
    <property type="entry name" value="TPR_rpt"/>
</dbReference>
<dbReference type="PROSITE" id="PS50005">
    <property type="entry name" value="TPR"/>
    <property type="match status" value="1"/>
</dbReference>
<proteinExistence type="predicted"/>
<keyword evidence="5" id="KW-1185">Reference proteome</keyword>
<gene>
    <name evidence="4" type="ORF">Voc01_088840</name>
</gene>
<dbReference type="Proteomes" id="UP000635606">
    <property type="component" value="Unassembled WGS sequence"/>
</dbReference>
<evidence type="ECO:0000313" key="4">
    <source>
        <dbReference type="EMBL" id="GIJ73967.1"/>
    </source>
</evidence>
<dbReference type="AlphaFoldDB" id="A0A8J4A1B9"/>
<keyword evidence="1" id="KW-0802">TPR repeat</keyword>